<evidence type="ECO:0000256" key="1">
    <source>
        <dbReference type="SAM" id="MobiDB-lite"/>
    </source>
</evidence>
<evidence type="ECO:0000313" key="3">
    <source>
        <dbReference type="Proteomes" id="UP000828390"/>
    </source>
</evidence>
<evidence type="ECO:0000313" key="2">
    <source>
        <dbReference type="EMBL" id="KAH3776177.1"/>
    </source>
</evidence>
<dbReference type="EMBL" id="JAIWYP010000009">
    <property type="protein sequence ID" value="KAH3776177.1"/>
    <property type="molecule type" value="Genomic_DNA"/>
</dbReference>
<reference evidence="2" key="2">
    <citation type="submission" date="2020-11" db="EMBL/GenBank/DDBJ databases">
        <authorList>
            <person name="McCartney M.A."/>
            <person name="Auch B."/>
            <person name="Kono T."/>
            <person name="Mallez S."/>
            <person name="Becker A."/>
            <person name="Gohl D.M."/>
            <person name="Silverstein K.A.T."/>
            <person name="Koren S."/>
            <person name="Bechman K.B."/>
            <person name="Herman A."/>
            <person name="Abrahante J.E."/>
            <person name="Garbe J."/>
        </authorList>
    </citation>
    <scope>NUCLEOTIDE SEQUENCE</scope>
    <source>
        <strain evidence="2">Duluth1</strain>
        <tissue evidence="2">Whole animal</tissue>
    </source>
</reference>
<sequence>MPSISKLHACAGQPEAITSLRLKIELNGRQIRATRGRLLVQTLFGRDRRTLLSPVMSDSKKDRDGLPMLARRSVVS</sequence>
<keyword evidence="3" id="KW-1185">Reference proteome</keyword>
<feature type="region of interest" description="Disordered" evidence="1">
    <location>
        <begin position="55"/>
        <end position="76"/>
    </location>
</feature>
<reference evidence="2" key="1">
    <citation type="journal article" date="2019" name="bioRxiv">
        <title>The Genome of the Zebra Mussel, Dreissena polymorpha: A Resource for Invasive Species Research.</title>
        <authorList>
            <person name="McCartney M.A."/>
            <person name="Auch B."/>
            <person name="Kono T."/>
            <person name="Mallez S."/>
            <person name="Zhang Y."/>
            <person name="Obille A."/>
            <person name="Becker A."/>
            <person name="Abrahante J.E."/>
            <person name="Garbe J."/>
            <person name="Badalamenti J.P."/>
            <person name="Herman A."/>
            <person name="Mangelson H."/>
            <person name="Liachko I."/>
            <person name="Sullivan S."/>
            <person name="Sone E.D."/>
            <person name="Koren S."/>
            <person name="Silverstein K.A.T."/>
            <person name="Beckman K.B."/>
            <person name="Gohl D.M."/>
        </authorList>
    </citation>
    <scope>NUCLEOTIDE SEQUENCE</scope>
    <source>
        <strain evidence="2">Duluth1</strain>
        <tissue evidence="2">Whole animal</tissue>
    </source>
</reference>
<name>A0A9D4EDK3_DREPO</name>
<proteinExistence type="predicted"/>
<accession>A0A9D4EDK3</accession>
<dbReference type="Proteomes" id="UP000828390">
    <property type="component" value="Unassembled WGS sequence"/>
</dbReference>
<organism evidence="2 3">
    <name type="scientific">Dreissena polymorpha</name>
    <name type="common">Zebra mussel</name>
    <name type="synonym">Mytilus polymorpha</name>
    <dbReference type="NCBI Taxonomy" id="45954"/>
    <lineage>
        <taxon>Eukaryota</taxon>
        <taxon>Metazoa</taxon>
        <taxon>Spiralia</taxon>
        <taxon>Lophotrochozoa</taxon>
        <taxon>Mollusca</taxon>
        <taxon>Bivalvia</taxon>
        <taxon>Autobranchia</taxon>
        <taxon>Heteroconchia</taxon>
        <taxon>Euheterodonta</taxon>
        <taxon>Imparidentia</taxon>
        <taxon>Neoheterodontei</taxon>
        <taxon>Myida</taxon>
        <taxon>Dreissenoidea</taxon>
        <taxon>Dreissenidae</taxon>
        <taxon>Dreissena</taxon>
    </lineage>
</organism>
<protein>
    <submittedName>
        <fullName evidence="2">Uncharacterized protein</fullName>
    </submittedName>
</protein>
<dbReference type="AlphaFoldDB" id="A0A9D4EDK3"/>
<gene>
    <name evidence="2" type="ORF">DPMN_177593</name>
</gene>
<comment type="caution">
    <text evidence="2">The sequence shown here is derived from an EMBL/GenBank/DDBJ whole genome shotgun (WGS) entry which is preliminary data.</text>
</comment>